<gene>
    <name evidence="1" type="primary">ORF1789</name>
</gene>
<feature type="non-terminal residue" evidence="1">
    <location>
        <position position="76"/>
    </location>
</feature>
<feature type="non-terminal residue" evidence="1">
    <location>
        <position position="1"/>
    </location>
</feature>
<reference evidence="1" key="1">
    <citation type="submission" date="2014-12" db="EMBL/GenBank/DDBJ databases">
        <title>Insight into the proteome of Arion vulgaris.</title>
        <authorList>
            <person name="Aradska J."/>
            <person name="Bulat T."/>
            <person name="Smidak R."/>
            <person name="Sarate P."/>
            <person name="Gangsoo J."/>
            <person name="Sialana F."/>
            <person name="Bilban M."/>
            <person name="Lubec G."/>
        </authorList>
    </citation>
    <scope>NUCLEOTIDE SEQUENCE</scope>
    <source>
        <tissue evidence="1">Skin</tissue>
    </source>
</reference>
<sequence length="76" mass="8970">SSSKIFHFRKMFGRFITAVMVLAILASGLAQNLHFYNRNVDSKEVKKERYNFLYQNLDPNGLFKEFRENGHGRICR</sequence>
<protein>
    <submittedName>
        <fullName evidence="1">Uncharacterized protein</fullName>
    </submittedName>
</protein>
<proteinExistence type="predicted"/>
<dbReference type="EMBL" id="HACG01000754">
    <property type="protein sequence ID" value="CEK47619.1"/>
    <property type="molecule type" value="Transcribed_RNA"/>
</dbReference>
<name>A0A0B6XUN3_9EUPU</name>
<evidence type="ECO:0000313" key="1">
    <source>
        <dbReference type="EMBL" id="CEK47619.1"/>
    </source>
</evidence>
<accession>A0A0B6XUN3</accession>
<organism evidence="1">
    <name type="scientific">Arion vulgaris</name>
    <dbReference type="NCBI Taxonomy" id="1028688"/>
    <lineage>
        <taxon>Eukaryota</taxon>
        <taxon>Metazoa</taxon>
        <taxon>Spiralia</taxon>
        <taxon>Lophotrochozoa</taxon>
        <taxon>Mollusca</taxon>
        <taxon>Gastropoda</taxon>
        <taxon>Heterobranchia</taxon>
        <taxon>Euthyneura</taxon>
        <taxon>Panpulmonata</taxon>
        <taxon>Eupulmonata</taxon>
        <taxon>Stylommatophora</taxon>
        <taxon>Helicina</taxon>
        <taxon>Arionoidea</taxon>
        <taxon>Arionidae</taxon>
        <taxon>Arion</taxon>
    </lineage>
</organism>
<dbReference type="AlphaFoldDB" id="A0A0B6XUN3"/>